<evidence type="ECO:0000313" key="3">
    <source>
        <dbReference type="Proteomes" id="UP000886842"/>
    </source>
</evidence>
<dbReference type="InterPro" id="IPR016181">
    <property type="entry name" value="Acyl_CoA_acyltransferase"/>
</dbReference>
<proteinExistence type="predicted"/>
<dbReference type="PANTHER" id="PTHR43441:SF11">
    <property type="entry name" value="RIBOSOMAL-PROTEIN-SERINE ACETYLTRANSFERASE"/>
    <property type="match status" value="1"/>
</dbReference>
<dbReference type="GO" id="GO:0008999">
    <property type="term" value="F:protein-N-terminal-alanine acetyltransferase activity"/>
    <property type="evidence" value="ECO:0007669"/>
    <property type="project" value="TreeGrafter"/>
</dbReference>
<reference evidence="2" key="1">
    <citation type="submission" date="2020-10" db="EMBL/GenBank/DDBJ databases">
        <authorList>
            <person name="Gilroy R."/>
        </authorList>
    </citation>
    <scope>NUCLEOTIDE SEQUENCE</scope>
    <source>
        <strain evidence="2">ChiGjej1B1-24693</strain>
    </source>
</reference>
<reference evidence="2" key="2">
    <citation type="journal article" date="2021" name="PeerJ">
        <title>Extensive microbial diversity within the chicken gut microbiome revealed by metagenomics and culture.</title>
        <authorList>
            <person name="Gilroy R."/>
            <person name="Ravi A."/>
            <person name="Getino M."/>
            <person name="Pursley I."/>
            <person name="Horton D.L."/>
            <person name="Alikhan N.F."/>
            <person name="Baker D."/>
            <person name="Gharbi K."/>
            <person name="Hall N."/>
            <person name="Watson M."/>
            <person name="Adriaenssens E.M."/>
            <person name="Foster-Nyarko E."/>
            <person name="Jarju S."/>
            <person name="Secka A."/>
            <person name="Antonio M."/>
            <person name="Oren A."/>
            <person name="Chaudhuri R.R."/>
            <person name="La Ragione R."/>
            <person name="Hildebrand F."/>
            <person name="Pallen M.J."/>
        </authorList>
    </citation>
    <scope>NUCLEOTIDE SEQUENCE</scope>
    <source>
        <strain evidence="2">ChiGjej1B1-24693</strain>
    </source>
</reference>
<comment type="caution">
    <text evidence="2">The sequence shown here is derived from an EMBL/GenBank/DDBJ whole genome shotgun (WGS) entry which is preliminary data.</text>
</comment>
<dbReference type="EMBL" id="DVLP01000051">
    <property type="protein sequence ID" value="HIT74301.1"/>
    <property type="molecule type" value="Genomic_DNA"/>
</dbReference>
<evidence type="ECO:0000313" key="2">
    <source>
        <dbReference type="EMBL" id="HIT74301.1"/>
    </source>
</evidence>
<dbReference type="PANTHER" id="PTHR43441">
    <property type="entry name" value="RIBOSOMAL-PROTEIN-SERINE ACETYLTRANSFERASE"/>
    <property type="match status" value="1"/>
</dbReference>
<dbReference type="GO" id="GO:1990189">
    <property type="term" value="F:protein N-terminal-serine acetyltransferase activity"/>
    <property type="evidence" value="ECO:0007669"/>
    <property type="project" value="TreeGrafter"/>
</dbReference>
<dbReference type="InterPro" id="IPR000182">
    <property type="entry name" value="GNAT_dom"/>
</dbReference>
<dbReference type="AlphaFoldDB" id="A0A9D1GVK7"/>
<name>A0A9D1GVK7_9ACTN</name>
<gene>
    <name evidence="2" type="ORF">IAA98_01780</name>
</gene>
<accession>A0A9D1GVK7</accession>
<dbReference type="GO" id="GO:0005737">
    <property type="term" value="C:cytoplasm"/>
    <property type="evidence" value="ECO:0007669"/>
    <property type="project" value="TreeGrafter"/>
</dbReference>
<dbReference type="Pfam" id="PF13302">
    <property type="entry name" value="Acetyltransf_3"/>
    <property type="match status" value="1"/>
</dbReference>
<dbReference type="SUPFAM" id="SSF55729">
    <property type="entry name" value="Acyl-CoA N-acyltransferases (Nat)"/>
    <property type="match status" value="1"/>
</dbReference>
<dbReference type="Gene3D" id="3.40.630.30">
    <property type="match status" value="1"/>
</dbReference>
<organism evidence="2 3">
    <name type="scientific">Candidatus Avipropionibacterium avicola</name>
    <dbReference type="NCBI Taxonomy" id="2840701"/>
    <lineage>
        <taxon>Bacteria</taxon>
        <taxon>Bacillati</taxon>
        <taxon>Actinomycetota</taxon>
        <taxon>Actinomycetes</taxon>
        <taxon>Propionibacteriales</taxon>
        <taxon>Propionibacteriaceae</taxon>
        <taxon>Propionibacteriaceae incertae sedis</taxon>
        <taxon>Candidatus Avipropionibacterium</taxon>
    </lineage>
</organism>
<dbReference type="InterPro" id="IPR051908">
    <property type="entry name" value="Ribosomal_N-acetyltransferase"/>
</dbReference>
<protein>
    <submittedName>
        <fullName evidence="2">GNAT family N-acetyltransferase</fullName>
    </submittedName>
</protein>
<dbReference type="Proteomes" id="UP000886842">
    <property type="component" value="Unassembled WGS sequence"/>
</dbReference>
<evidence type="ECO:0000259" key="1">
    <source>
        <dbReference type="PROSITE" id="PS51186"/>
    </source>
</evidence>
<sequence>MDLIDLWPPYGVCISEGDLELRIVRESDAPELVELVRSGIHDPDAMPFLFPWTRRSDDEAPAEYMRFMARTKAGCGPDDWDLQFAVRLGGELVGTQGITAKNFAVLRTAETGSWLALRHQGQGIGTRMRRAVCTFAFDELDATEVTSHAFVDNPASLAVSRKVGYRDNGTRRVAREGALAVEQSFVLSPDDLVRTDPIRTTGAEALRSFLGLTRG</sequence>
<feature type="domain" description="N-acetyltransferase" evidence="1">
    <location>
        <begin position="19"/>
        <end position="186"/>
    </location>
</feature>
<dbReference type="PROSITE" id="PS51186">
    <property type="entry name" value="GNAT"/>
    <property type="match status" value="1"/>
</dbReference>